<proteinExistence type="predicted"/>
<gene>
    <name evidence="1" type="ORF">MAA8898_04540</name>
</gene>
<protein>
    <submittedName>
        <fullName evidence="1">Uncharacterized protein</fullName>
    </submittedName>
</protein>
<accession>A0A238L4H8</accession>
<organism evidence="1 2">
    <name type="scientific">Maliponia aquimaris</name>
    <dbReference type="NCBI Taxonomy" id="1673631"/>
    <lineage>
        <taxon>Bacteria</taxon>
        <taxon>Pseudomonadati</taxon>
        <taxon>Pseudomonadota</taxon>
        <taxon>Alphaproteobacteria</taxon>
        <taxon>Rhodobacterales</taxon>
        <taxon>Paracoccaceae</taxon>
        <taxon>Maliponia</taxon>
    </lineage>
</organism>
<dbReference type="AlphaFoldDB" id="A0A238L4H8"/>
<sequence length="54" mass="5649">MARTTNVLTLMLLVAPNSREIGVRVVGEVSGAVVELMLDTDIPVATQLLSPGIS</sequence>
<keyword evidence="2" id="KW-1185">Reference proteome</keyword>
<dbReference type="EMBL" id="FXYF01000019">
    <property type="protein sequence ID" value="SMX49995.1"/>
    <property type="molecule type" value="Genomic_DNA"/>
</dbReference>
<evidence type="ECO:0000313" key="1">
    <source>
        <dbReference type="EMBL" id="SMX49995.1"/>
    </source>
</evidence>
<evidence type="ECO:0000313" key="2">
    <source>
        <dbReference type="Proteomes" id="UP000207598"/>
    </source>
</evidence>
<name>A0A238L4H8_9RHOB</name>
<reference evidence="1 2" key="1">
    <citation type="submission" date="2017-05" db="EMBL/GenBank/DDBJ databases">
        <authorList>
            <person name="Song R."/>
            <person name="Chenine A.L."/>
            <person name="Ruprecht R.M."/>
        </authorList>
    </citation>
    <scope>NUCLEOTIDE SEQUENCE [LARGE SCALE GENOMIC DNA]</scope>
    <source>
        <strain evidence="1 2">CECT 8898</strain>
    </source>
</reference>
<dbReference type="Proteomes" id="UP000207598">
    <property type="component" value="Unassembled WGS sequence"/>
</dbReference>